<feature type="chain" id="PRO_5021836991" evidence="1">
    <location>
        <begin position="22"/>
        <end position="196"/>
    </location>
</feature>
<reference evidence="2 3" key="1">
    <citation type="submission" date="2019-07" db="EMBL/GenBank/DDBJ databases">
        <title>Pseudomonas mangiferae sp. nov., isolated from bark of mango tree in Thailand.</title>
        <authorList>
            <person name="Srisuk N."/>
            <person name="Anurat P."/>
        </authorList>
    </citation>
    <scope>NUCLEOTIDE SEQUENCE [LARGE SCALE GENOMIC DNA]</scope>
    <source>
        <strain evidence="2 3">DMKU_BBB3-04</strain>
    </source>
</reference>
<accession>A0A553GWV2</accession>
<dbReference type="Proteomes" id="UP000315235">
    <property type="component" value="Unassembled WGS sequence"/>
</dbReference>
<keyword evidence="3" id="KW-1185">Reference proteome</keyword>
<dbReference type="OrthoDB" id="7022283at2"/>
<organism evidence="2 3">
    <name type="scientific">Pseudomonas mangiferae</name>
    <dbReference type="NCBI Taxonomy" id="2593654"/>
    <lineage>
        <taxon>Bacteria</taxon>
        <taxon>Pseudomonadati</taxon>
        <taxon>Pseudomonadota</taxon>
        <taxon>Gammaproteobacteria</taxon>
        <taxon>Pseudomonadales</taxon>
        <taxon>Pseudomonadaceae</taxon>
        <taxon>Pseudomonas</taxon>
    </lineage>
</organism>
<keyword evidence="1" id="KW-0732">Signal</keyword>
<sequence>MKMRPWLASVLLGTLALAARADQPPYPGKEAPPRSVLACTMVDGSRAALLGQPDGYDRETPLLDIDGETRPAFQDMPAIEYVGHELSAQCLGNTLFFVYESASPYLKGAVVRKNPATHKTEVLIFAEKATPRWLYLGRDGMLAVIPNQGYESDKQYLVYHFPTPAEGVEEPAVSDVLPARDGYDVMEIEQIHSEDE</sequence>
<dbReference type="EMBL" id="VJOY01000010">
    <property type="protein sequence ID" value="TRX73987.1"/>
    <property type="molecule type" value="Genomic_DNA"/>
</dbReference>
<name>A0A553GWV2_9PSED</name>
<evidence type="ECO:0000313" key="3">
    <source>
        <dbReference type="Proteomes" id="UP000315235"/>
    </source>
</evidence>
<dbReference type="AlphaFoldDB" id="A0A553GWV2"/>
<evidence type="ECO:0000256" key="1">
    <source>
        <dbReference type="SAM" id="SignalP"/>
    </source>
</evidence>
<comment type="caution">
    <text evidence="2">The sequence shown here is derived from an EMBL/GenBank/DDBJ whole genome shotgun (WGS) entry which is preliminary data.</text>
</comment>
<evidence type="ECO:0000313" key="2">
    <source>
        <dbReference type="EMBL" id="TRX73987.1"/>
    </source>
</evidence>
<gene>
    <name evidence="2" type="ORF">FM069_14670</name>
</gene>
<dbReference type="RefSeq" id="WP_143489114.1">
    <property type="nucleotide sequence ID" value="NZ_VJOY01000010.1"/>
</dbReference>
<proteinExistence type="predicted"/>
<protein>
    <submittedName>
        <fullName evidence="2">Uncharacterized protein</fullName>
    </submittedName>
</protein>
<feature type="signal peptide" evidence="1">
    <location>
        <begin position="1"/>
        <end position="21"/>
    </location>
</feature>